<dbReference type="InterPro" id="IPR013920">
    <property type="entry name" value="DUF1774_fun"/>
</dbReference>
<keyword evidence="2" id="KW-0812">Transmembrane</keyword>
<evidence type="ECO:0000256" key="1">
    <source>
        <dbReference type="SAM" id="MobiDB-lite"/>
    </source>
</evidence>
<protein>
    <submittedName>
        <fullName evidence="3">Uncharacterized protein</fullName>
    </submittedName>
</protein>
<feature type="transmembrane region" description="Helical" evidence="2">
    <location>
        <begin position="121"/>
        <end position="139"/>
    </location>
</feature>
<dbReference type="PANTHER" id="PTHR37992:SF1">
    <property type="entry name" value="DUF1774-DOMAIN-CONTAINING PROTEIN"/>
    <property type="match status" value="1"/>
</dbReference>
<dbReference type="Proteomes" id="UP001182556">
    <property type="component" value="Unassembled WGS sequence"/>
</dbReference>
<organism evidence="3 4">
    <name type="scientific">Papiliotrema laurentii</name>
    <name type="common">Cryptococcus laurentii</name>
    <dbReference type="NCBI Taxonomy" id="5418"/>
    <lineage>
        <taxon>Eukaryota</taxon>
        <taxon>Fungi</taxon>
        <taxon>Dikarya</taxon>
        <taxon>Basidiomycota</taxon>
        <taxon>Agaricomycotina</taxon>
        <taxon>Tremellomycetes</taxon>
        <taxon>Tremellales</taxon>
        <taxon>Rhynchogastremaceae</taxon>
        <taxon>Papiliotrema</taxon>
    </lineage>
</organism>
<dbReference type="AlphaFoldDB" id="A0AAD9FVZ0"/>
<gene>
    <name evidence="3" type="ORF">DB88DRAFT_477433</name>
</gene>
<feature type="transmembrane region" description="Helical" evidence="2">
    <location>
        <begin position="145"/>
        <end position="164"/>
    </location>
</feature>
<sequence length="293" mass="31612">MSNTRQSLDPLLPRATDDPLDESDTFEPYEPTAPLANMGISLSTARVLAPLSYVVDFACQVYGMTSTPNMKDIHDRNLCAFSPQPFAIAGFFTPQQVIQLVWLRELFRPDAQVERGTVRYVPWYSLGNFCIAIWMIFWNKNDLKGSNVFVTINTLSQLYYLIAMRDPNPRTWQAKLTNIVNITFAGIGVLDLFHNTAAAYFPGVAPNTLTTIATVVAAPLTALVSPLLFGACIAYDLFGVAIGQHQIAQKALGAALKGAGGGGGEGWARLVGAVGVGVSAIVGARAWGGAKWL</sequence>
<dbReference type="EMBL" id="JAODAN010000001">
    <property type="protein sequence ID" value="KAK1927271.1"/>
    <property type="molecule type" value="Genomic_DNA"/>
</dbReference>
<evidence type="ECO:0000313" key="3">
    <source>
        <dbReference type="EMBL" id="KAK1927271.1"/>
    </source>
</evidence>
<dbReference type="PANTHER" id="PTHR37992">
    <property type="entry name" value="EXPRESSED PROTEIN"/>
    <property type="match status" value="1"/>
</dbReference>
<keyword evidence="4" id="KW-1185">Reference proteome</keyword>
<evidence type="ECO:0000256" key="2">
    <source>
        <dbReference type="SAM" id="Phobius"/>
    </source>
</evidence>
<feature type="compositionally biased region" description="Acidic residues" evidence="1">
    <location>
        <begin position="18"/>
        <end position="27"/>
    </location>
</feature>
<feature type="region of interest" description="Disordered" evidence="1">
    <location>
        <begin position="1"/>
        <end position="27"/>
    </location>
</feature>
<reference evidence="3" key="1">
    <citation type="submission" date="2023-02" db="EMBL/GenBank/DDBJ databases">
        <title>Identification and recombinant expression of a fungal hydrolase from Papiliotrema laurentii that hydrolyzes apple cutin and clears colloidal polyester polyurethane.</title>
        <authorList>
            <consortium name="DOE Joint Genome Institute"/>
            <person name="Roman V.A."/>
            <person name="Bojanowski C."/>
            <person name="Crable B.R."/>
            <person name="Wagner D.N."/>
            <person name="Hung C.S."/>
            <person name="Nadeau L.J."/>
            <person name="Schratz L."/>
            <person name="Haridas S."/>
            <person name="Pangilinan J."/>
            <person name="Lipzen A."/>
            <person name="Na H."/>
            <person name="Yan M."/>
            <person name="Ng V."/>
            <person name="Grigoriev I.V."/>
            <person name="Spatafora J.W."/>
            <person name="Barlow D."/>
            <person name="Biffinger J."/>
            <person name="Kelley-Loughnane N."/>
            <person name="Varaljay V.A."/>
            <person name="Crookes-Goodson W.J."/>
        </authorList>
    </citation>
    <scope>NUCLEOTIDE SEQUENCE</scope>
    <source>
        <strain evidence="3">5307AH</strain>
    </source>
</reference>
<proteinExistence type="predicted"/>
<comment type="caution">
    <text evidence="3">The sequence shown here is derived from an EMBL/GenBank/DDBJ whole genome shotgun (WGS) entry which is preliminary data.</text>
</comment>
<keyword evidence="2" id="KW-0472">Membrane</keyword>
<feature type="transmembrane region" description="Helical" evidence="2">
    <location>
        <begin position="176"/>
        <end position="200"/>
    </location>
</feature>
<name>A0AAD9FVZ0_PAPLA</name>
<keyword evidence="2" id="KW-1133">Transmembrane helix</keyword>
<feature type="transmembrane region" description="Helical" evidence="2">
    <location>
        <begin position="212"/>
        <end position="238"/>
    </location>
</feature>
<evidence type="ECO:0000313" key="4">
    <source>
        <dbReference type="Proteomes" id="UP001182556"/>
    </source>
</evidence>
<accession>A0AAD9FVZ0</accession>